<comment type="caution">
    <text evidence="3">The sequence shown here is derived from an EMBL/GenBank/DDBJ whole genome shotgun (WGS) entry which is preliminary data.</text>
</comment>
<dbReference type="Proteomes" id="UP001275084">
    <property type="component" value="Unassembled WGS sequence"/>
</dbReference>
<keyword evidence="2" id="KW-0732">Signal</keyword>
<feature type="region of interest" description="Disordered" evidence="1">
    <location>
        <begin position="158"/>
        <end position="180"/>
    </location>
</feature>
<sequence length="210" mass="21373">MKYSFCLAAALANLSVMPLLALAANGEDRLNDINDMCAYNFESGDGVVPAYICAQKGLPADFTTGASQSLVNSAGFMCCKSSSEICVISEKSPVAGCWNENTYLVRIYTDRLDDGNSCKDPKFTGNSCSAANGVNFTTKGTQIYSSVKDGKGVIYGEEVPSSGSGGSSSSGSGTGAGSSGKTSAGTLNLHNLPGSFAVAALVGFAAAMSL</sequence>
<feature type="signal peptide" evidence="2">
    <location>
        <begin position="1"/>
        <end position="23"/>
    </location>
</feature>
<evidence type="ECO:0000256" key="2">
    <source>
        <dbReference type="SAM" id="SignalP"/>
    </source>
</evidence>
<reference evidence="3" key="1">
    <citation type="journal article" date="2023" name="Mol. Phylogenet. Evol.">
        <title>Genome-scale phylogeny and comparative genomics of the fungal order Sordariales.</title>
        <authorList>
            <person name="Hensen N."/>
            <person name="Bonometti L."/>
            <person name="Westerberg I."/>
            <person name="Brannstrom I.O."/>
            <person name="Guillou S."/>
            <person name="Cros-Aarteil S."/>
            <person name="Calhoun S."/>
            <person name="Haridas S."/>
            <person name="Kuo A."/>
            <person name="Mondo S."/>
            <person name="Pangilinan J."/>
            <person name="Riley R."/>
            <person name="LaButti K."/>
            <person name="Andreopoulos B."/>
            <person name="Lipzen A."/>
            <person name="Chen C."/>
            <person name="Yan M."/>
            <person name="Daum C."/>
            <person name="Ng V."/>
            <person name="Clum A."/>
            <person name="Steindorff A."/>
            <person name="Ohm R.A."/>
            <person name="Martin F."/>
            <person name="Silar P."/>
            <person name="Natvig D.O."/>
            <person name="Lalanne C."/>
            <person name="Gautier V."/>
            <person name="Ament-Velasquez S.L."/>
            <person name="Kruys A."/>
            <person name="Hutchinson M.I."/>
            <person name="Powell A.J."/>
            <person name="Barry K."/>
            <person name="Miller A.N."/>
            <person name="Grigoriev I.V."/>
            <person name="Debuchy R."/>
            <person name="Gladieux P."/>
            <person name="Hiltunen Thoren M."/>
            <person name="Johannesson H."/>
        </authorList>
    </citation>
    <scope>NUCLEOTIDE SEQUENCE</scope>
    <source>
        <strain evidence="3">CBS 955.72</strain>
    </source>
</reference>
<accession>A0AAJ0HQH9</accession>
<evidence type="ECO:0000256" key="1">
    <source>
        <dbReference type="SAM" id="MobiDB-lite"/>
    </source>
</evidence>
<feature type="chain" id="PRO_5042545322" evidence="2">
    <location>
        <begin position="24"/>
        <end position="210"/>
    </location>
</feature>
<name>A0AAJ0HQH9_9PEZI</name>
<keyword evidence="4" id="KW-1185">Reference proteome</keyword>
<feature type="compositionally biased region" description="Gly residues" evidence="1">
    <location>
        <begin position="163"/>
        <end position="178"/>
    </location>
</feature>
<organism evidence="3 4">
    <name type="scientific">Lasiosphaeria hispida</name>
    <dbReference type="NCBI Taxonomy" id="260671"/>
    <lineage>
        <taxon>Eukaryota</taxon>
        <taxon>Fungi</taxon>
        <taxon>Dikarya</taxon>
        <taxon>Ascomycota</taxon>
        <taxon>Pezizomycotina</taxon>
        <taxon>Sordariomycetes</taxon>
        <taxon>Sordariomycetidae</taxon>
        <taxon>Sordariales</taxon>
        <taxon>Lasiosphaeriaceae</taxon>
        <taxon>Lasiosphaeria</taxon>
    </lineage>
</organism>
<evidence type="ECO:0000313" key="4">
    <source>
        <dbReference type="Proteomes" id="UP001275084"/>
    </source>
</evidence>
<reference evidence="3" key="2">
    <citation type="submission" date="2023-06" db="EMBL/GenBank/DDBJ databases">
        <authorList>
            <consortium name="Lawrence Berkeley National Laboratory"/>
            <person name="Haridas S."/>
            <person name="Hensen N."/>
            <person name="Bonometti L."/>
            <person name="Westerberg I."/>
            <person name="Brannstrom I.O."/>
            <person name="Guillou S."/>
            <person name="Cros-Aarteil S."/>
            <person name="Calhoun S."/>
            <person name="Kuo A."/>
            <person name="Mondo S."/>
            <person name="Pangilinan J."/>
            <person name="Riley R."/>
            <person name="Labutti K."/>
            <person name="Andreopoulos B."/>
            <person name="Lipzen A."/>
            <person name="Chen C."/>
            <person name="Yanf M."/>
            <person name="Daum C."/>
            <person name="Ng V."/>
            <person name="Clum A."/>
            <person name="Steindorff A."/>
            <person name="Ohm R."/>
            <person name="Martin F."/>
            <person name="Silar P."/>
            <person name="Natvig D."/>
            <person name="Lalanne C."/>
            <person name="Gautier V."/>
            <person name="Ament-Velasquez S.L."/>
            <person name="Kruys A."/>
            <person name="Hutchinson M.I."/>
            <person name="Powell A.J."/>
            <person name="Barry K."/>
            <person name="Miller A.N."/>
            <person name="Grigoriev I.V."/>
            <person name="Debuchy R."/>
            <person name="Gladieux P."/>
            <person name="Thoren M.H."/>
            <person name="Johannesson H."/>
        </authorList>
    </citation>
    <scope>NUCLEOTIDE SEQUENCE</scope>
    <source>
        <strain evidence="3">CBS 955.72</strain>
    </source>
</reference>
<protein>
    <submittedName>
        <fullName evidence="3">Uncharacterized protein</fullName>
    </submittedName>
</protein>
<proteinExistence type="predicted"/>
<evidence type="ECO:0000313" key="3">
    <source>
        <dbReference type="EMBL" id="KAK3359604.1"/>
    </source>
</evidence>
<dbReference type="EMBL" id="JAUIQD010000002">
    <property type="protein sequence ID" value="KAK3359604.1"/>
    <property type="molecule type" value="Genomic_DNA"/>
</dbReference>
<dbReference type="AlphaFoldDB" id="A0AAJ0HQH9"/>
<gene>
    <name evidence="3" type="ORF">B0T25DRAFT_628958</name>
</gene>